<keyword evidence="1" id="KW-1133">Transmembrane helix</keyword>
<evidence type="ECO:0000313" key="3">
    <source>
        <dbReference type="Proteomes" id="UP001596174"/>
    </source>
</evidence>
<proteinExistence type="predicted"/>
<dbReference type="RefSeq" id="WP_380585940.1">
    <property type="nucleotide sequence ID" value="NZ_JBHSQJ010000089.1"/>
</dbReference>
<sequence>MTQTEPAPGTTARDAERAGAAARLARTVTRAVDPQNVIVGVLVLFGALRHHWSGVGWGLLAALFAGVIPQGLITLGMRRGRVEDRYVGDRSKRSVVLPLVALSVVAGLVLMLVLGAPRDLSAMLVAMLATLVPILGITAGLRWKVSIHAAVTAGAVAMLALALSAWWWCGLAVVAVVSWSRVVLRDHTAAQTVVGALVGAVTAGLVFSWAR</sequence>
<dbReference type="EMBL" id="JBHSQJ010000089">
    <property type="protein sequence ID" value="MFC5909815.1"/>
    <property type="molecule type" value="Genomic_DNA"/>
</dbReference>
<gene>
    <name evidence="2" type="ORF">ACFP3V_21700</name>
</gene>
<evidence type="ECO:0008006" key="4">
    <source>
        <dbReference type="Google" id="ProtNLM"/>
    </source>
</evidence>
<keyword evidence="1" id="KW-0472">Membrane</keyword>
<feature type="transmembrane region" description="Helical" evidence="1">
    <location>
        <begin position="95"/>
        <end position="114"/>
    </location>
</feature>
<keyword evidence="3" id="KW-1185">Reference proteome</keyword>
<dbReference type="Proteomes" id="UP001596174">
    <property type="component" value="Unassembled WGS sequence"/>
</dbReference>
<feature type="transmembrane region" description="Helical" evidence="1">
    <location>
        <begin position="120"/>
        <end position="141"/>
    </location>
</feature>
<feature type="transmembrane region" description="Helical" evidence="1">
    <location>
        <begin position="54"/>
        <end position="75"/>
    </location>
</feature>
<reference evidence="3" key="1">
    <citation type="journal article" date="2019" name="Int. J. Syst. Evol. Microbiol.">
        <title>The Global Catalogue of Microorganisms (GCM) 10K type strain sequencing project: providing services to taxonomists for standard genome sequencing and annotation.</title>
        <authorList>
            <consortium name="The Broad Institute Genomics Platform"/>
            <consortium name="The Broad Institute Genome Sequencing Center for Infectious Disease"/>
            <person name="Wu L."/>
            <person name="Ma J."/>
        </authorList>
    </citation>
    <scope>NUCLEOTIDE SEQUENCE [LARGE SCALE GENOMIC DNA]</scope>
    <source>
        <strain evidence="3">JCM 4816</strain>
    </source>
</reference>
<feature type="transmembrane region" description="Helical" evidence="1">
    <location>
        <begin position="189"/>
        <end position="210"/>
    </location>
</feature>
<evidence type="ECO:0000313" key="2">
    <source>
        <dbReference type="EMBL" id="MFC5909815.1"/>
    </source>
</evidence>
<protein>
    <recommendedName>
        <fullName evidence="4">Phosphatase PAP2 family protein</fullName>
    </recommendedName>
</protein>
<evidence type="ECO:0000256" key="1">
    <source>
        <dbReference type="SAM" id="Phobius"/>
    </source>
</evidence>
<comment type="caution">
    <text evidence="2">The sequence shown here is derived from an EMBL/GenBank/DDBJ whole genome shotgun (WGS) entry which is preliminary data.</text>
</comment>
<accession>A0ABW1G4X2</accession>
<organism evidence="2 3">
    <name type="scientific">Streptacidiphilus monticola</name>
    <dbReference type="NCBI Taxonomy" id="2161674"/>
    <lineage>
        <taxon>Bacteria</taxon>
        <taxon>Bacillati</taxon>
        <taxon>Actinomycetota</taxon>
        <taxon>Actinomycetes</taxon>
        <taxon>Kitasatosporales</taxon>
        <taxon>Streptomycetaceae</taxon>
        <taxon>Streptacidiphilus</taxon>
    </lineage>
</organism>
<keyword evidence="1" id="KW-0812">Transmembrane</keyword>
<feature type="transmembrane region" description="Helical" evidence="1">
    <location>
        <begin position="153"/>
        <end position="177"/>
    </location>
</feature>
<name>A0ABW1G4X2_9ACTN</name>